<evidence type="ECO:0000256" key="5">
    <source>
        <dbReference type="ARBA" id="ARBA00022741"/>
    </source>
</evidence>
<dbReference type="PROSITE" id="PS00211">
    <property type="entry name" value="ABC_TRANSPORTER_1"/>
    <property type="match status" value="1"/>
</dbReference>
<dbReference type="GO" id="GO:0043190">
    <property type="term" value="C:ATP-binding cassette (ABC) transporter complex"/>
    <property type="evidence" value="ECO:0007669"/>
    <property type="project" value="TreeGrafter"/>
</dbReference>
<dbReference type="GO" id="GO:0005524">
    <property type="term" value="F:ATP binding"/>
    <property type="evidence" value="ECO:0007669"/>
    <property type="project" value="UniProtKB-KW"/>
</dbReference>
<reference evidence="10 11" key="1">
    <citation type="journal article" date="2011" name="J. Bacteriol.">
        <title>Draft genome sequence of Caloramator australicus strain RC3T, a thermoanaerobe from the Great Artesian Basin of Australia.</title>
        <authorList>
            <person name="Ogg C.D."/>
            <person name="Patel B.K.C."/>
        </authorList>
    </citation>
    <scope>NUCLEOTIDE SEQUENCE [LARGE SCALE GENOMIC DNA]</scope>
    <source>
        <strain evidence="10 11">RC3</strain>
    </source>
</reference>
<evidence type="ECO:0000259" key="9">
    <source>
        <dbReference type="PROSITE" id="PS50893"/>
    </source>
</evidence>
<keyword evidence="11" id="KW-1185">Reference proteome</keyword>
<keyword evidence="7" id="KW-1278">Translocase</keyword>
<dbReference type="Gene3D" id="3.40.50.300">
    <property type="entry name" value="P-loop containing nucleotide triphosphate hydrolases"/>
    <property type="match status" value="1"/>
</dbReference>
<dbReference type="Pfam" id="PF00005">
    <property type="entry name" value="ABC_tran"/>
    <property type="match status" value="1"/>
</dbReference>
<dbReference type="OrthoDB" id="9784332at2"/>
<dbReference type="EMBL" id="CAKP01000082">
    <property type="protein sequence ID" value="CCJ33606.1"/>
    <property type="molecule type" value="Genomic_DNA"/>
</dbReference>
<evidence type="ECO:0000256" key="7">
    <source>
        <dbReference type="ARBA" id="ARBA00022967"/>
    </source>
</evidence>
<dbReference type="InterPro" id="IPR027417">
    <property type="entry name" value="P-loop_NTPase"/>
</dbReference>
<dbReference type="SMART" id="SM00382">
    <property type="entry name" value="AAA"/>
    <property type="match status" value="1"/>
</dbReference>
<evidence type="ECO:0000256" key="4">
    <source>
        <dbReference type="ARBA" id="ARBA00022475"/>
    </source>
</evidence>
<evidence type="ECO:0000256" key="2">
    <source>
        <dbReference type="ARBA" id="ARBA00005417"/>
    </source>
</evidence>
<evidence type="ECO:0000256" key="1">
    <source>
        <dbReference type="ARBA" id="ARBA00004202"/>
    </source>
</evidence>
<accession>I7J5A7</accession>
<evidence type="ECO:0000256" key="3">
    <source>
        <dbReference type="ARBA" id="ARBA00022448"/>
    </source>
</evidence>
<evidence type="ECO:0000256" key="8">
    <source>
        <dbReference type="ARBA" id="ARBA00023136"/>
    </source>
</evidence>
<dbReference type="STRING" id="857293.CAAU_1522"/>
<dbReference type="FunFam" id="3.40.50.300:FF:000224">
    <property type="entry name" value="Energy-coupling factor transporter ATP-binding protein EcfA"/>
    <property type="match status" value="1"/>
</dbReference>
<dbReference type="InterPro" id="IPR050095">
    <property type="entry name" value="ECF_ABC_transporter_ATP-bd"/>
</dbReference>
<organism evidence="10 11">
    <name type="scientific">Caloramator australicus RC3</name>
    <dbReference type="NCBI Taxonomy" id="857293"/>
    <lineage>
        <taxon>Bacteria</taxon>
        <taxon>Bacillati</taxon>
        <taxon>Bacillota</taxon>
        <taxon>Clostridia</taxon>
        <taxon>Eubacteriales</taxon>
        <taxon>Clostridiaceae</taxon>
        <taxon>Caloramator</taxon>
    </lineage>
</organism>
<dbReference type="RefSeq" id="WP_008908870.1">
    <property type="nucleotide sequence ID" value="NZ_CAKP01000082.1"/>
</dbReference>
<comment type="caution">
    <text evidence="10">The sequence shown here is derived from an EMBL/GenBank/DDBJ whole genome shotgun (WGS) entry which is preliminary data.</text>
</comment>
<dbReference type="eggNOG" id="COG1122">
    <property type="taxonomic scope" value="Bacteria"/>
</dbReference>
<dbReference type="SUPFAM" id="SSF52540">
    <property type="entry name" value="P-loop containing nucleoside triphosphate hydrolases"/>
    <property type="match status" value="1"/>
</dbReference>
<dbReference type="InterPro" id="IPR003439">
    <property type="entry name" value="ABC_transporter-like_ATP-bd"/>
</dbReference>
<comment type="subcellular location">
    <subcellularLocation>
        <location evidence="1">Cell membrane</location>
        <topology evidence="1">Peripheral membrane protein</topology>
    </subcellularLocation>
</comment>
<dbReference type="PANTHER" id="PTHR43553">
    <property type="entry name" value="HEAVY METAL TRANSPORTER"/>
    <property type="match status" value="1"/>
</dbReference>
<dbReference type="GO" id="GO:0016887">
    <property type="term" value="F:ATP hydrolysis activity"/>
    <property type="evidence" value="ECO:0007669"/>
    <property type="project" value="InterPro"/>
</dbReference>
<gene>
    <name evidence="10" type="ORF">CAAU_1522</name>
</gene>
<dbReference type="GO" id="GO:0042626">
    <property type="term" value="F:ATPase-coupled transmembrane transporter activity"/>
    <property type="evidence" value="ECO:0007669"/>
    <property type="project" value="TreeGrafter"/>
</dbReference>
<keyword evidence="8" id="KW-0472">Membrane</keyword>
<proteinExistence type="inferred from homology"/>
<dbReference type="PROSITE" id="PS50893">
    <property type="entry name" value="ABC_TRANSPORTER_2"/>
    <property type="match status" value="1"/>
</dbReference>
<feature type="domain" description="ABC transporter" evidence="9">
    <location>
        <begin position="6"/>
        <end position="236"/>
    </location>
</feature>
<dbReference type="Proteomes" id="UP000007652">
    <property type="component" value="Unassembled WGS sequence"/>
</dbReference>
<dbReference type="CDD" id="cd03225">
    <property type="entry name" value="ABC_cobalt_CbiO_domain1"/>
    <property type="match status" value="1"/>
</dbReference>
<dbReference type="PANTHER" id="PTHR43553:SF24">
    <property type="entry name" value="ENERGY-COUPLING FACTOR TRANSPORTER ATP-BINDING PROTEIN ECFA1"/>
    <property type="match status" value="1"/>
</dbReference>
<evidence type="ECO:0000256" key="6">
    <source>
        <dbReference type="ARBA" id="ARBA00022840"/>
    </source>
</evidence>
<dbReference type="InterPro" id="IPR017871">
    <property type="entry name" value="ABC_transporter-like_CS"/>
</dbReference>
<keyword evidence="3" id="KW-0813">Transport</keyword>
<dbReference type="InterPro" id="IPR003593">
    <property type="entry name" value="AAA+_ATPase"/>
</dbReference>
<keyword evidence="4" id="KW-1003">Cell membrane</keyword>
<keyword evidence="5" id="KW-0547">Nucleotide-binding</keyword>
<name>I7J5A7_9CLOT</name>
<dbReference type="InterPro" id="IPR015856">
    <property type="entry name" value="ABC_transpr_CbiO/EcfA_su"/>
</dbReference>
<evidence type="ECO:0000313" key="11">
    <source>
        <dbReference type="Proteomes" id="UP000007652"/>
    </source>
</evidence>
<comment type="similarity">
    <text evidence="2">Belongs to the ABC transporter superfamily.</text>
</comment>
<sequence length="269" mass="30199">MSHHMIELKNVSFKYPQGNEVIKDISFRITHGESVGLIGANGAGKSTLLMLLSGLLIPTNGDIIIGETKLTKKTLKYIRQRIGYCFQNPDDQLFMNTVYDDVAFGPRNYGIDEIEIEKRVDKALERVGALHLKNKFSYKLSGGEKRMVSIATVLSMEPDILLMDEPSSFLDPGARRRLINILNSFEHTKIIATHDLDLVLETCKRTILLKNGKIVFDGNTKDILTDKKLLEECGLELPFCLQTIDKPSLMFSLCKSPVNGFQKGISHKL</sequence>
<protein>
    <submittedName>
        <fullName evidence="10">ATPase component NikO of energizing module of nickel ECF transporter</fullName>
    </submittedName>
</protein>
<evidence type="ECO:0000313" key="10">
    <source>
        <dbReference type="EMBL" id="CCJ33606.1"/>
    </source>
</evidence>
<dbReference type="AlphaFoldDB" id="I7J5A7"/>
<keyword evidence="6" id="KW-0067">ATP-binding</keyword>